<organism evidence="2 3">
    <name type="scientific">Apiotrichum porosum</name>
    <dbReference type="NCBI Taxonomy" id="105984"/>
    <lineage>
        <taxon>Eukaryota</taxon>
        <taxon>Fungi</taxon>
        <taxon>Dikarya</taxon>
        <taxon>Basidiomycota</taxon>
        <taxon>Agaricomycotina</taxon>
        <taxon>Tremellomycetes</taxon>
        <taxon>Trichosporonales</taxon>
        <taxon>Trichosporonaceae</taxon>
        <taxon>Apiotrichum</taxon>
    </lineage>
</organism>
<dbReference type="Proteomes" id="UP000279236">
    <property type="component" value="Unassembled WGS sequence"/>
</dbReference>
<keyword evidence="3" id="KW-1185">Reference proteome</keyword>
<dbReference type="EMBL" id="RSCE01000006">
    <property type="protein sequence ID" value="RSH81910.1"/>
    <property type="molecule type" value="Genomic_DNA"/>
</dbReference>
<dbReference type="AlphaFoldDB" id="A0A427XSU7"/>
<dbReference type="Pfam" id="PF08634">
    <property type="entry name" value="Pet127"/>
    <property type="match status" value="1"/>
</dbReference>
<dbReference type="OrthoDB" id="10249045at2759"/>
<feature type="region of interest" description="Disordered" evidence="1">
    <location>
        <begin position="181"/>
        <end position="209"/>
    </location>
</feature>
<gene>
    <name evidence="2" type="ORF">EHS24_008107</name>
</gene>
<evidence type="ECO:0000256" key="1">
    <source>
        <dbReference type="SAM" id="MobiDB-lite"/>
    </source>
</evidence>
<dbReference type="GeneID" id="39592650"/>
<reference evidence="2 3" key="1">
    <citation type="submission" date="2018-11" db="EMBL/GenBank/DDBJ databases">
        <title>Genome sequence of Apiotrichum porosum DSM 27194.</title>
        <authorList>
            <person name="Aliyu H."/>
            <person name="Gorte O."/>
            <person name="Ochsenreither K."/>
        </authorList>
    </citation>
    <scope>NUCLEOTIDE SEQUENCE [LARGE SCALE GENOMIC DNA]</scope>
    <source>
        <strain evidence="2 3">DSM 27194</strain>
    </source>
</reference>
<dbReference type="PANTHER" id="PTHR31014:SF0">
    <property type="entry name" value="MITOCHONDRIAL TRANSLATION SYSTEM COMPONENT PET127-RELATED"/>
    <property type="match status" value="1"/>
</dbReference>
<evidence type="ECO:0000313" key="2">
    <source>
        <dbReference type="EMBL" id="RSH81910.1"/>
    </source>
</evidence>
<evidence type="ECO:0000313" key="3">
    <source>
        <dbReference type="Proteomes" id="UP000279236"/>
    </source>
</evidence>
<dbReference type="STRING" id="105984.A0A427XSU7"/>
<dbReference type="PANTHER" id="PTHR31014">
    <property type="entry name" value="MITOCHONDRIAL TRANSLATION SYSTEM COMPONENT PET127-RELATED"/>
    <property type="match status" value="1"/>
</dbReference>
<accession>A0A427XSU7</accession>
<dbReference type="GO" id="GO:0000964">
    <property type="term" value="P:mitochondrial RNA 5'-end processing"/>
    <property type="evidence" value="ECO:0007669"/>
    <property type="project" value="TreeGrafter"/>
</dbReference>
<dbReference type="RefSeq" id="XP_028476365.1">
    <property type="nucleotide sequence ID" value="XM_028623432.1"/>
</dbReference>
<name>A0A427XSU7_9TREE</name>
<evidence type="ECO:0008006" key="4">
    <source>
        <dbReference type="Google" id="ProtNLM"/>
    </source>
</evidence>
<sequence>MLVVRRTGVSPFVRNNGRYAAATVPVLSQFRTSMSQVRGVTHDASQTESAGQNVESSSSATKDASPAQPTAEVSATPTAGNAQGESGAETVITTAPRNPPSKKSKFMSRSAPQSKSITGGFLSRLSDVVTSETSNGDAVDNVWKDIMKQEPGEVTFGPPKRGSKGFAPKGVKWTKKATNPRRPQAQFDMPGTGMRDRPPTHGGGPTWSSEEWRNAEAEILKDKPDLITKPKALRELILNTLEEKMESVDVSVAARMAAANRQRDLPPHLRLDGRRRDDLHVMDNKSVSQLQHKFGGRELEQVSDDELIEVFEEQTKIQIDSGRDDINFMKEVARGNLHATSIAIDPVTAPRNGKVARLARGLRRVLFSEGVHFLRDPRSGVWNFDKTLGKIPNFDQFAYHRLPQYITASRDEELAQMAADADTKFIGSTSTLTKALSQIYFTISGGKPVNLSHMSQAFAGERNDYTAGAALPAAIVVRLLPNGTYGIDNIKDYDVEENVLSDYGRILEKFLTVEQEDFERFLSSSPESAVPEEERTEREAYAYSKSKGILMRSQLDCQDIRLPGNGTFDIKTRACQPIRHDRANYVANSAYNIAYMKGMTNSFENEYYELARSGMLKYNFQARIGQMDGIFVAYHNTARLFGFQYLSLEEIDQVLYGSSEMGNQAFKLSVSILEEILTQAAALFPNQSFNMVMKRFDSTKQYDNNGANKLQIAVEPTEWTGEGPKPVRTMDMYFTSSLDDKLVEGPVSFSEDPKTRANQKWSVKYNLAISDDSVTATIRARNRYTSLCDMIKRMSTLVIPEGKNLRDMDPERAAAEEALLAVPEDGEESDPLGLGLEYDDVDDVNILEEICNGTSTSDDAEVLVQDGASSAEAVSPSETEDAAEPVDQVEDAASTSAPSPETYATDPITPAISSATDGPIKVWWTAPNEKVRKMRKNAKATGRAYDKIKSQWKPAAATSSWWEAETEALERVAAFQEANRVKRGAQRAAGEIRPSKQVREQQLNDAEAEAEAGTEAEALAGTETEAGAAEVKAEVEVEVGSGAQPEESSGKSS</sequence>
<feature type="compositionally biased region" description="Acidic residues" evidence="1">
    <location>
        <begin position="878"/>
        <end position="890"/>
    </location>
</feature>
<feature type="compositionally biased region" description="Low complexity" evidence="1">
    <location>
        <begin position="1015"/>
        <end position="1030"/>
    </location>
</feature>
<feature type="region of interest" description="Disordered" evidence="1">
    <location>
        <begin position="37"/>
        <end position="118"/>
    </location>
</feature>
<feature type="compositionally biased region" description="Polar residues" evidence="1">
    <location>
        <begin position="37"/>
        <end position="84"/>
    </location>
</feature>
<feature type="region of interest" description="Disordered" evidence="1">
    <location>
        <begin position="867"/>
        <end position="915"/>
    </location>
</feature>
<proteinExistence type="predicted"/>
<feature type="region of interest" description="Disordered" evidence="1">
    <location>
        <begin position="984"/>
        <end position="1053"/>
    </location>
</feature>
<feature type="region of interest" description="Disordered" evidence="1">
    <location>
        <begin position="151"/>
        <end position="170"/>
    </location>
</feature>
<protein>
    <recommendedName>
        <fullName evidence="4">Pet127-domain-containing protein</fullName>
    </recommendedName>
</protein>
<dbReference type="InterPro" id="IPR013943">
    <property type="entry name" value="Pet127"/>
</dbReference>
<comment type="caution">
    <text evidence="2">The sequence shown here is derived from an EMBL/GenBank/DDBJ whole genome shotgun (WGS) entry which is preliminary data.</text>
</comment>
<dbReference type="GO" id="GO:0005740">
    <property type="term" value="C:mitochondrial envelope"/>
    <property type="evidence" value="ECO:0007669"/>
    <property type="project" value="TreeGrafter"/>
</dbReference>